<dbReference type="GO" id="GO:0003755">
    <property type="term" value="F:peptidyl-prolyl cis-trans isomerase activity"/>
    <property type="evidence" value="ECO:0007669"/>
    <property type="project" value="UniProtKB-UniRule"/>
</dbReference>
<dbReference type="PROSITE" id="PS50059">
    <property type="entry name" value="FKBP_PPIASE"/>
    <property type="match status" value="1"/>
</dbReference>
<keyword evidence="11" id="KW-1185">Reference proteome</keyword>
<evidence type="ECO:0000256" key="5">
    <source>
        <dbReference type="PROSITE-ProRule" id="PRU00277"/>
    </source>
</evidence>
<organism evidence="10 11">
    <name type="scientific">Pannonibacter tanglangensis</name>
    <dbReference type="NCBI Taxonomy" id="2750084"/>
    <lineage>
        <taxon>Bacteria</taxon>
        <taxon>Pseudomonadati</taxon>
        <taxon>Pseudomonadota</taxon>
        <taxon>Alphaproteobacteria</taxon>
        <taxon>Hyphomicrobiales</taxon>
        <taxon>Stappiaceae</taxon>
        <taxon>Pannonibacter</taxon>
    </lineage>
</organism>
<evidence type="ECO:0000256" key="4">
    <source>
        <dbReference type="ARBA" id="ARBA00023235"/>
    </source>
</evidence>
<gene>
    <name evidence="10" type="ORF">GWI72_15325</name>
</gene>
<dbReference type="FunFam" id="3.10.50.40:FF:000006">
    <property type="entry name" value="Peptidyl-prolyl cis-trans isomerase"/>
    <property type="match status" value="1"/>
</dbReference>
<comment type="catalytic activity">
    <reaction evidence="1 5 6">
        <text>[protein]-peptidylproline (omega=180) = [protein]-peptidylproline (omega=0)</text>
        <dbReference type="Rhea" id="RHEA:16237"/>
        <dbReference type="Rhea" id="RHEA-COMP:10747"/>
        <dbReference type="Rhea" id="RHEA-COMP:10748"/>
        <dbReference type="ChEBI" id="CHEBI:83833"/>
        <dbReference type="ChEBI" id="CHEBI:83834"/>
        <dbReference type="EC" id="5.2.1.8"/>
    </reaction>
</comment>
<dbReference type="Pfam" id="PF00581">
    <property type="entry name" value="Rhodanese"/>
    <property type="match status" value="1"/>
</dbReference>
<accession>A0A7X5JA46</accession>
<evidence type="ECO:0000256" key="1">
    <source>
        <dbReference type="ARBA" id="ARBA00000971"/>
    </source>
</evidence>
<dbReference type="PROSITE" id="PS50206">
    <property type="entry name" value="RHODANESE_3"/>
    <property type="match status" value="1"/>
</dbReference>
<feature type="domain" description="Rhodanese" evidence="9">
    <location>
        <begin position="143"/>
        <end position="243"/>
    </location>
</feature>
<dbReference type="EMBL" id="JAABLQ010000002">
    <property type="protein sequence ID" value="NBN79647.1"/>
    <property type="molecule type" value="Genomic_DNA"/>
</dbReference>
<evidence type="ECO:0000256" key="3">
    <source>
        <dbReference type="ARBA" id="ARBA00023110"/>
    </source>
</evidence>
<dbReference type="PANTHER" id="PTHR43811:SF19">
    <property type="entry name" value="39 KDA FK506-BINDING NUCLEAR PROTEIN"/>
    <property type="match status" value="1"/>
</dbReference>
<name>A0A7X5JA46_9HYPH</name>
<evidence type="ECO:0000256" key="7">
    <source>
        <dbReference type="SAM" id="SignalP"/>
    </source>
</evidence>
<evidence type="ECO:0000313" key="10">
    <source>
        <dbReference type="EMBL" id="NBN79647.1"/>
    </source>
</evidence>
<evidence type="ECO:0000259" key="9">
    <source>
        <dbReference type="PROSITE" id="PS50206"/>
    </source>
</evidence>
<feature type="signal peptide" evidence="7">
    <location>
        <begin position="1"/>
        <end position="20"/>
    </location>
</feature>
<protein>
    <recommendedName>
        <fullName evidence="6">Peptidyl-prolyl cis-trans isomerase</fullName>
        <ecNumber evidence="6">5.2.1.8</ecNumber>
    </recommendedName>
</protein>
<dbReference type="SUPFAM" id="SSF54534">
    <property type="entry name" value="FKBP-like"/>
    <property type="match status" value="1"/>
</dbReference>
<keyword evidence="7" id="KW-0732">Signal</keyword>
<dbReference type="Gene3D" id="3.10.50.40">
    <property type="match status" value="1"/>
</dbReference>
<evidence type="ECO:0000256" key="2">
    <source>
        <dbReference type="ARBA" id="ARBA00006577"/>
    </source>
</evidence>
<dbReference type="InterPro" id="IPR001763">
    <property type="entry name" value="Rhodanese-like_dom"/>
</dbReference>
<proteinExistence type="inferred from homology"/>
<dbReference type="InterPro" id="IPR036873">
    <property type="entry name" value="Rhodanese-like_dom_sf"/>
</dbReference>
<dbReference type="Proteomes" id="UP000586722">
    <property type="component" value="Unassembled WGS sequence"/>
</dbReference>
<dbReference type="InterPro" id="IPR001179">
    <property type="entry name" value="PPIase_FKBP_dom"/>
</dbReference>
<feature type="domain" description="PPIase FKBP-type" evidence="8">
    <location>
        <begin position="39"/>
        <end position="127"/>
    </location>
</feature>
<comment type="similarity">
    <text evidence="2 6">Belongs to the FKBP-type PPIase family.</text>
</comment>
<dbReference type="SMART" id="SM00450">
    <property type="entry name" value="RHOD"/>
    <property type="match status" value="1"/>
</dbReference>
<dbReference type="SUPFAM" id="SSF52821">
    <property type="entry name" value="Rhodanese/Cell cycle control phosphatase"/>
    <property type="match status" value="1"/>
</dbReference>
<dbReference type="AlphaFoldDB" id="A0A7X5JA46"/>
<feature type="chain" id="PRO_5031072376" description="Peptidyl-prolyl cis-trans isomerase" evidence="7">
    <location>
        <begin position="21"/>
        <end position="253"/>
    </location>
</feature>
<evidence type="ECO:0000256" key="6">
    <source>
        <dbReference type="RuleBase" id="RU003915"/>
    </source>
</evidence>
<dbReference type="RefSeq" id="WP_161709257.1">
    <property type="nucleotide sequence ID" value="NZ_JAABLQ010000002.1"/>
</dbReference>
<keyword evidence="3 5" id="KW-0697">Rotamase</keyword>
<sequence>MLKRIAAALLSIFLALPAAAEELQMKDLTVGTGEEADVGMTVTVHYTGWLMDGTKFDSSLDRGQPFSFTLGERRVIAGWEQGVVGMKVGGKRELIIPPELAYGERGAGGVIPPNATLKFEVELLGVKSKSFSELTNDKLKERMAAGATVIDIRTPQEWQETGVIAGVNLVTFFDPAGQVNPGFGAELQKLVDDPSKELILICRSGNRSSVLAKYLADNIGFTNVGHVTEGMIGWTQAGGPVEAPKLPENCWLC</sequence>
<evidence type="ECO:0000259" key="8">
    <source>
        <dbReference type="PROSITE" id="PS50059"/>
    </source>
</evidence>
<dbReference type="Pfam" id="PF00254">
    <property type="entry name" value="FKBP_C"/>
    <property type="match status" value="1"/>
</dbReference>
<dbReference type="InterPro" id="IPR046357">
    <property type="entry name" value="PPIase_dom_sf"/>
</dbReference>
<evidence type="ECO:0000313" key="11">
    <source>
        <dbReference type="Proteomes" id="UP000586722"/>
    </source>
</evidence>
<dbReference type="Gene3D" id="3.40.250.10">
    <property type="entry name" value="Rhodanese-like domain"/>
    <property type="match status" value="1"/>
</dbReference>
<reference evidence="11" key="1">
    <citation type="submission" date="2020-01" db="EMBL/GenBank/DDBJ databases">
        <authorList>
            <person name="Fang Y."/>
            <person name="Sun R."/>
            <person name="Nie L."/>
            <person name="He J."/>
            <person name="Hao L."/>
            <person name="Wang L."/>
            <person name="Su S."/>
            <person name="Lv E."/>
            <person name="Zhang Z."/>
            <person name="Xie R."/>
            <person name="Liu H."/>
        </authorList>
    </citation>
    <scope>NUCLEOTIDE SEQUENCE [LARGE SCALE GENOMIC DNA]</scope>
    <source>
        <strain evidence="11">XCT-53</strain>
    </source>
</reference>
<keyword evidence="4 5" id="KW-0413">Isomerase</keyword>
<dbReference type="EC" id="5.2.1.8" evidence="6"/>
<dbReference type="PANTHER" id="PTHR43811">
    <property type="entry name" value="FKBP-TYPE PEPTIDYL-PROLYL CIS-TRANS ISOMERASE FKPA"/>
    <property type="match status" value="1"/>
</dbReference>
<comment type="caution">
    <text evidence="10">The sequence shown here is derived from an EMBL/GenBank/DDBJ whole genome shotgun (WGS) entry which is preliminary data.</text>
</comment>